<feature type="compositionally biased region" description="Basic and acidic residues" evidence="1">
    <location>
        <begin position="89"/>
        <end position="101"/>
    </location>
</feature>
<feature type="region of interest" description="Disordered" evidence="1">
    <location>
        <begin position="1"/>
        <end position="56"/>
    </location>
</feature>
<dbReference type="AlphaFoldDB" id="A0ABD1YVZ3"/>
<name>A0ABD1YVZ3_9MARC</name>
<protein>
    <submittedName>
        <fullName evidence="2">Uncharacterized protein</fullName>
    </submittedName>
</protein>
<feature type="region of interest" description="Disordered" evidence="1">
    <location>
        <begin position="78"/>
        <end position="107"/>
    </location>
</feature>
<evidence type="ECO:0000313" key="2">
    <source>
        <dbReference type="EMBL" id="KAL2633897.1"/>
    </source>
</evidence>
<proteinExistence type="predicted"/>
<keyword evidence="3" id="KW-1185">Reference proteome</keyword>
<evidence type="ECO:0000256" key="1">
    <source>
        <dbReference type="SAM" id="MobiDB-lite"/>
    </source>
</evidence>
<comment type="caution">
    <text evidence="2">The sequence shown here is derived from an EMBL/GenBank/DDBJ whole genome shotgun (WGS) entry which is preliminary data.</text>
</comment>
<gene>
    <name evidence="2" type="ORF">R1flu_005376</name>
</gene>
<accession>A0ABD1YVZ3</accession>
<reference evidence="2 3" key="1">
    <citation type="submission" date="2024-09" db="EMBL/GenBank/DDBJ databases">
        <title>Chromosome-scale assembly of Riccia fluitans.</title>
        <authorList>
            <person name="Paukszto L."/>
            <person name="Sawicki J."/>
            <person name="Karawczyk K."/>
            <person name="Piernik-Szablinska J."/>
            <person name="Szczecinska M."/>
            <person name="Mazdziarz M."/>
        </authorList>
    </citation>
    <scope>NUCLEOTIDE SEQUENCE [LARGE SCALE GENOMIC DNA]</scope>
    <source>
        <strain evidence="2">Rf_01</strain>
        <tissue evidence="2">Aerial parts of the thallus</tissue>
    </source>
</reference>
<organism evidence="2 3">
    <name type="scientific">Riccia fluitans</name>
    <dbReference type="NCBI Taxonomy" id="41844"/>
    <lineage>
        <taxon>Eukaryota</taxon>
        <taxon>Viridiplantae</taxon>
        <taxon>Streptophyta</taxon>
        <taxon>Embryophyta</taxon>
        <taxon>Marchantiophyta</taxon>
        <taxon>Marchantiopsida</taxon>
        <taxon>Marchantiidae</taxon>
        <taxon>Marchantiales</taxon>
        <taxon>Ricciaceae</taxon>
        <taxon>Riccia</taxon>
    </lineage>
</organism>
<sequence>MLNRIGSPLQKTQIDKGETRSLSNLFVNSPPARTENTSTCSKGAEEETAVPLTADQEIGRMAMQSWSKQIYRPPPRVLRLAPPSCIPESSKESRQEPEKKRSCTTSNMQSGRLRWVVTDADDVEESIPLSGTLLVEEPLTGGSRPQSEEETTRPNTDTNQLPPALLTVLKQDPNDPTGSAFQEKSKKAE</sequence>
<dbReference type="EMBL" id="JBHFFA010000003">
    <property type="protein sequence ID" value="KAL2633897.1"/>
    <property type="molecule type" value="Genomic_DNA"/>
</dbReference>
<evidence type="ECO:0000313" key="3">
    <source>
        <dbReference type="Proteomes" id="UP001605036"/>
    </source>
</evidence>
<feature type="region of interest" description="Disordered" evidence="1">
    <location>
        <begin position="126"/>
        <end position="189"/>
    </location>
</feature>
<dbReference type="Proteomes" id="UP001605036">
    <property type="component" value="Unassembled WGS sequence"/>
</dbReference>